<dbReference type="PANTHER" id="PTHR24276:SF94">
    <property type="entry name" value="AT20289P-RELATED"/>
    <property type="match status" value="1"/>
</dbReference>
<feature type="non-terminal residue" evidence="6">
    <location>
        <position position="1"/>
    </location>
</feature>
<dbReference type="InterPro" id="IPR001254">
    <property type="entry name" value="Trypsin_dom"/>
</dbReference>
<dbReference type="AlphaFoldDB" id="A0A811UBR4"/>
<organism evidence="6 7">
    <name type="scientific">Ceratitis capitata</name>
    <name type="common">Mediterranean fruit fly</name>
    <name type="synonym">Tephritis capitata</name>
    <dbReference type="NCBI Taxonomy" id="7213"/>
    <lineage>
        <taxon>Eukaryota</taxon>
        <taxon>Metazoa</taxon>
        <taxon>Ecdysozoa</taxon>
        <taxon>Arthropoda</taxon>
        <taxon>Hexapoda</taxon>
        <taxon>Insecta</taxon>
        <taxon>Pterygota</taxon>
        <taxon>Neoptera</taxon>
        <taxon>Endopterygota</taxon>
        <taxon>Diptera</taxon>
        <taxon>Brachycera</taxon>
        <taxon>Muscomorpha</taxon>
        <taxon>Tephritoidea</taxon>
        <taxon>Tephritidae</taxon>
        <taxon>Ceratitis</taxon>
        <taxon>Ceratitis</taxon>
    </lineage>
</organism>
<dbReference type="PROSITE" id="PS50240">
    <property type="entry name" value="TRYPSIN_DOM"/>
    <property type="match status" value="1"/>
</dbReference>
<evidence type="ECO:0000256" key="4">
    <source>
        <dbReference type="ARBA" id="ARBA00023157"/>
    </source>
</evidence>
<evidence type="ECO:0000313" key="6">
    <source>
        <dbReference type="EMBL" id="CAD6996000.1"/>
    </source>
</evidence>
<keyword evidence="7" id="KW-1185">Reference proteome</keyword>
<dbReference type="Proteomes" id="UP000606786">
    <property type="component" value="Unassembled WGS sequence"/>
</dbReference>
<dbReference type="InterPro" id="IPR050430">
    <property type="entry name" value="Peptidase_S1"/>
</dbReference>
<dbReference type="PANTHER" id="PTHR24276">
    <property type="entry name" value="POLYSERASE-RELATED"/>
    <property type="match status" value="1"/>
</dbReference>
<dbReference type="GO" id="GO:0004252">
    <property type="term" value="F:serine-type endopeptidase activity"/>
    <property type="evidence" value="ECO:0007669"/>
    <property type="project" value="InterPro"/>
</dbReference>
<keyword evidence="1" id="KW-0645">Protease</keyword>
<keyword evidence="3" id="KW-0720">Serine protease</keyword>
<evidence type="ECO:0000259" key="5">
    <source>
        <dbReference type="PROSITE" id="PS50240"/>
    </source>
</evidence>
<accession>A0A811UBR4</accession>
<protein>
    <submittedName>
        <fullName evidence="6">(Mediterranean fruit fly) hypothetical protein</fullName>
    </submittedName>
</protein>
<evidence type="ECO:0000256" key="3">
    <source>
        <dbReference type="ARBA" id="ARBA00022825"/>
    </source>
</evidence>
<dbReference type="EMBL" id="CAJHJT010000001">
    <property type="protein sequence ID" value="CAD6996000.1"/>
    <property type="molecule type" value="Genomic_DNA"/>
</dbReference>
<evidence type="ECO:0000256" key="2">
    <source>
        <dbReference type="ARBA" id="ARBA00022801"/>
    </source>
</evidence>
<dbReference type="SUPFAM" id="SSF50494">
    <property type="entry name" value="Trypsin-like serine proteases"/>
    <property type="match status" value="1"/>
</dbReference>
<reference evidence="6" key="1">
    <citation type="submission" date="2020-11" db="EMBL/GenBank/DDBJ databases">
        <authorList>
            <person name="Whitehead M."/>
        </authorList>
    </citation>
    <scope>NUCLEOTIDE SEQUENCE</scope>
    <source>
        <strain evidence="6">EGII</strain>
    </source>
</reference>
<comment type="caution">
    <text evidence="6">The sequence shown here is derived from an EMBL/GenBank/DDBJ whole genome shotgun (WGS) entry which is preliminary data.</text>
</comment>
<evidence type="ECO:0000256" key="1">
    <source>
        <dbReference type="ARBA" id="ARBA00022670"/>
    </source>
</evidence>
<gene>
    <name evidence="6" type="ORF">CCAP1982_LOCUS4706</name>
</gene>
<dbReference type="GO" id="GO:0006508">
    <property type="term" value="P:proteolysis"/>
    <property type="evidence" value="ECO:0007669"/>
    <property type="project" value="UniProtKB-KW"/>
</dbReference>
<proteinExistence type="predicted"/>
<dbReference type="OrthoDB" id="7961205at2759"/>
<sequence>LLKLAEPVQADYIQLANAQPANGASAVVYSLNASSDLLSVPISLLSTKVCASDEYGWSADEIFNTMVCGLLKNNDSCVPRYGSPVVSNDKLVGLTSWGGCGNNGKAAVFTDVVSLLSWINQTKQNLE</sequence>
<feature type="domain" description="Peptidase S1" evidence="5">
    <location>
        <begin position="1"/>
        <end position="124"/>
    </location>
</feature>
<evidence type="ECO:0000313" key="7">
    <source>
        <dbReference type="Proteomes" id="UP000606786"/>
    </source>
</evidence>
<keyword evidence="2" id="KW-0378">Hydrolase</keyword>
<name>A0A811UBR4_CERCA</name>
<dbReference type="InterPro" id="IPR009003">
    <property type="entry name" value="Peptidase_S1_PA"/>
</dbReference>
<dbReference type="Pfam" id="PF00089">
    <property type="entry name" value="Trypsin"/>
    <property type="match status" value="1"/>
</dbReference>
<dbReference type="InterPro" id="IPR043504">
    <property type="entry name" value="Peptidase_S1_PA_chymotrypsin"/>
</dbReference>
<dbReference type="Gene3D" id="2.40.10.10">
    <property type="entry name" value="Trypsin-like serine proteases"/>
    <property type="match status" value="1"/>
</dbReference>
<keyword evidence="4" id="KW-1015">Disulfide bond</keyword>